<accession>A0A0F9TJQ7</accession>
<dbReference type="EMBL" id="LAZR01000314">
    <property type="protein sequence ID" value="KKN75142.1"/>
    <property type="molecule type" value="Genomic_DNA"/>
</dbReference>
<comment type="caution">
    <text evidence="1">The sequence shown here is derived from an EMBL/GenBank/DDBJ whole genome shotgun (WGS) entry which is preliminary data.</text>
</comment>
<sequence>MPRKESRTLKFDVLSTPSENSLAKIESNSTNLVDISDASNDKLKELKYIRRANEIIIGQEVEII</sequence>
<proteinExistence type="predicted"/>
<reference evidence="1" key="1">
    <citation type="journal article" date="2015" name="Nature">
        <title>Complex archaea that bridge the gap between prokaryotes and eukaryotes.</title>
        <authorList>
            <person name="Spang A."/>
            <person name="Saw J.H."/>
            <person name="Jorgensen S.L."/>
            <person name="Zaremba-Niedzwiedzka K."/>
            <person name="Martijn J."/>
            <person name="Lind A.E."/>
            <person name="van Eijk R."/>
            <person name="Schleper C."/>
            <person name="Guy L."/>
            <person name="Ettema T.J."/>
        </authorList>
    </citation>
    <scope>NUCLEOTIDE SEQUENCE</scope>
</reference>
<dbReference type="AlphaFoldDB" id="A0A0F9TJQ7"/>
<evidence type="ECO:0000313" key="1">
    <source>
        <dbReference type="EMBL" id="KKN75142.1"/>
    </source>
</evidence>
<organism evidence="1">
    <name type="scientific">marine sediment metagenome</name>
    <dbReference type="NCBI Taxonomy" id="412755"/>
    <lineage>
        <taxon>unclassified sequences</taxon>
        <taxon>metagenomes</taxon>
        <taxon>ecological metagenomes</taxon>
    </lineage>
</organism>
<name>A0A0F9TJQ7_9ZZZZ</name>
<gene>
    <name evidence="1" type="ORF">LCGC14_0383010</name>
</gene>
<protein>
    <submittedName>
        <fullName evidence="1">Uncharacterized protein</fullName>
    </submittedName>
</protein>